<keyword evidence="1" id="KW-0472">Membrane</keyword>
<evidence type="ECO:0000313" key="6">
    <source>
        <dbReference type="Proteomes" id="UP000182125"/>
    </source>
</evidence>
<organism evidence="3 5">
    <name type="scientific">Thermococcus thioreducens</name>
    <dbReference type="NCBI Taxonomy" id="277988"/>
    <lineage>
        <taxon>Archaea</taxon>
        <taxon>Methanobacteriati</taxon>
        <taxon>Methanobacteriota</taxon>
        <taxon>Thermococci</taxon>
        <taxon>Thermococcales</taxon>
        <taxon>Thermococcaceae</taxon>
        <taxon>Thermococcus</taxon>
    </lineage>
</organism>
<proteinExistence type="predicted"/>
<dbReference type="Proteomes" id="UP000250136">
    <property type="component" value="Chromosome"/>
</dbReference>
<dbReference type="EMBL" id="FOIW01000001">
    <property type="protein sequence ID" value="SEV96736.1"/>
    <property type="molecule type" value="Genomic_DNA"/>
</dbReference>
<keyword evidence="7" id="KW-1185">Reference proteome</keyword>
<reference evidence="3 5" key="1">
    <citation type="submission" date="2015-08" db="EMBL/GenBank/DDBJ databases">
        <title>Thermococcus thioreducens DSM 14981 genome sequencing.</title>
        <authorList>
            <person name="Hong S.-J."/>
            <person name="Kim M.-C."/>
            <person name="Shin J.-H."/>
        </authorList>
    </citation>
    <scope>NUCLEOTIDE SEQUENCE [LARGE SCALE GENOMIC DNA]</scope>
    <source>
        <strain evidence="3 5">DSM 14981</strain>
    </source>
</reference>
<dbReference type="PATRIC" id="fig|277988.4.peg.2132"/>
<dbReference type="AlphaFoldDB" id="A0A0Q2M1B2"/>
<evidence type="ECO:0000313" key="3">
    <source>
        <dbReference type="EMBL" id="KQH81658.1"/>
    </source>
</evidence>
<dbReference type="EMBL" id="CP015105">
    <property type="protein sequence ID" value="ASJ13469.1"/>
    <property type="molecule type" value="Genomic_DNA"/>
</dbReference>
<dbReference type="STRING" id="277988.SAMN05216170_1146"/>
<accession>A0A0Q2M1B2</accession>
<dbReference type="RefSeq" id="WP_055430146.1">
    <property type="nucleotide sequence ID" value="NZ_CP015105.1"/>
</dbReference>
<evidence type="ECO:0000313" key="5">
    <source>
        <dbReference type="Proteomes" id="UP000051862"/>
    </source>
</evidence>
<keyword evidence="1" id="KW-1133">Transmembrane helix</keyword>
<name>A0A0Q2M1B2_9EURY</name>
<evidence type="ECO:0000313" key="2">
    <source>
        <dbReference type="EMBL" id="ASJ13469.1"/>
    </source>
</evidence>
<dbReference type="GeneID" id="33335065"/>
<protein>
    <submittedName>
        <fullName evidence="3">Uncharacterized protein</fullName>
    </submittedName>
</protein>
<dbReference type="OrthoDB" id="375654at2157"/>
<sequence>MKVRYWILIFIFYTSAVIVQEEISIWDFIGFLILVLAFMVSQKKRMTQKEPYIIDDSTEIEYLTPE</sequence>
<reference evidence="2 7" key="2">
    <citation type="submission" date="2016-04" db="EMBL/GenBank/DDBJ databases">
        <title>Complete genome sequence of Thermococcus thioreducens type strain OGL-20P.</title>
        <authorList>
            <person name="Oger P.M."/>
        </authorList>
    </citation>
    <scope>NUCLEOTIDE SEQUENCE [LARGE SCALE GENOMIC DNA]</scope>
    <source>
        <strain evidence="2 7">OGL-20P</strain>
    </source>
</reference>
<dbReference type="KEGG" id="ttd:A3L14_11520"/>
<evidence type="ECO:0000256" key="1">
    <source>
        <dbReference type="SAM" id="Phobius"/>
    </source>
</evidence>
<keyword evidence="1" id="KW-0812">Transmembrane</keyword>
<gene>
    <name evidence="2" type="ORF">A3L14_11520</name>
    <name evidence="3" type="ORF">AMR53_10155</name>
    <name evidence="4" type="ORF">SAMN05216170_1146</name>
</gene>
<dbReference type="EMBL" id="LIXN01000019">
    <property type="protein sequence ID" value="KQH81658.1"/>
    <property type="molecule type" value="Genomic_DNA"/>
</dbReference>
<evidence type="ECO:0000313" key="7">
    <source>
        <dbReference type="Proteomes" id="UP000250136"/>
    </source>
</evidence>
<reference evidence="4 6" key="3">
    <citation type="submission" date="2016-10" db="EMBL/GenBank/DDBJ databases">
        <authorList>
            <person name="de Groot N.N."/>
        </authorList>
    </citation>
    <scope>NUCLEOTIDE SEQUENCE [LARGE SCALE GENOMIC DNA]</scope>
    <source>
        <strain evidence="4 6">OGL-20</strain>
    </source>
</reference>
<dbReference type="Proteomes" id="UP000051862">
    <property type="component" value="Unassembled WGS sequence"/>
</dbReference>
<dbReference type="Proteomes" id="UP000182125">
    <property type="component" value="Unassembled WGS sequence"/>
</dbReference>
<evidence type="ECO:0000313" key="4">
    <source>
        <dbReference type="EMBL" id="SEV96736.1"/>
    </source>
</evidence>
<feature type="transmembrane region" description="Helical" evidence="1">
    <location>
        <begin position="6"/>
        <end position="39"/>
    </location>
</feature>